<keyword evidence="2" id="KW-1185">Reference proteome</keyword>
<dbReference type="RefSeq" id="WP_289365532.1">
    <property type="nucleotide sequence ID" value="NZ_JAUCBP010000007.1"/>
</dbReference>
<organism evidence="1 2">
    <name type="scientific">Alteromonas arenosi</name>
    <dbReference type="NCBI Taxonomy" id="3055817"/>
    <lineage>
        <taxon>Bacteria</taxon>
        <taxon>Pseudomonadati</taxon>
        <taxon>Pseudomonadota</taxon>
        <taxon>Gammaproteobacteria</taxon>
        <taxon>Alteromonadales</taxon>
        <taxon>Alteromonadaceae</taxon>
        <taxon>Alteromonas/Salinimonas group</taxon>
        <taxon>Alteromonas</taxon>
    </lineage>
</organism>
<dbReference type="Proteomes" id="UP001234343">
    <property type="component" value="Unassembled WGS sequence"/>
</dbReference>
<dbReference type="EMBL" id="JAUCBP010000007">
    <property type="protein sequence ID" value="MDM7861149.1"/>
    <property type="molecule type" value="Genomic_DNA"/>
</dbReference>
<reference evidence="1 2" key="1">
    <citation type="submission" date="2023-06" db="EMBL/GenBank/DDBJ databases">
        <title>Alteromonas sp. ASW11-36 isolated from intertidal sand.</title>
        <authorList>
            <person name="Li Y."/>
        </authorList>
    </citation>
    <scope>NUCLEOTIDE SEQUENCE [LARGE SCALE GENOMIC DNA]</scope>
    <source>
        <strain evidence="1 2">ASW11-36</strain>
    </source>
</reference>
<accession>A0ABT7T036</accession>
<protein>
    <submittedName>
        <fullName evidence="1">Uncharacterized protein</fullName>
    </submittedName>
</protein>
<evidence type="ECO:0000313" key="2">
    <source>
        <dbReference type="Proteomes" id="UP001234343"/>
    </source>
</evidence>
<sequence>MDIKSLQAASLSMNNTRNFHEPVNKNNQVSDSSESIIFSNNHSGEEIEVLGRLYDVQAITEGELAELSKRLKDIGAISSDTYAVMSFPRRKSRAAEGADIDVNGKFDFLATSMKTLEYLKSSSAPQYTLNIQKEIVDILSLMNRMN</sequence>
<gene>
    <name evidence="1" type="ORF">QTP81_11120</name>
</gene>
<comment type="caution">
    <text evidence="1">The sequence shown here is derived from an EMBL/GenBank/DDBJ whole genome shotgun (WGS) entry which is preliminary data.</text>
</comment>
<evidence type="ECO:0000313" key="1">
    <source>
        <dbReference type="EMBL" id="MDM7861149.1"/>
    </source>
</evidence>
<name>A0ABT7T036_9ALTE</name>
<proteinExistence type="predicted"/>